<dbReference type="InterPro" id="IPR006598">
    <property type="entry name" value="CAP10"/>
</dbReference>
<name>A0AAF0DH72_9EURO</name>
<dbReference type="PANTHER" id="PTHR12203">
    <property type="entry name" value="KDEL LYS-ASP-GLU-LEU CONTAINING - RELATED"/>
    <property type="match status" value="1"/>
</dbReference>
<feature type="transmembrane region" description="Helical" evidence="1">
    <location>
        <begin position="42"/>
        <end position="62"/>
    </location>
</feature>
<accession>A0AAF0DH72</accession>
<evidence type="ECO:0000256" key="1">
    <source>
        <dbReference type="SAM" id="Phobius"/>
    </source>
</evidence>
<feature type="domain" description="Glycosyl transferase CAP10" evidence="2">
    <location>
        <begin position="194"/>
        <end position="442"/>
    </location>
</feature>
<dbReference type="SMART" id="SM00672">
    <property type="entry name" value="CAP10"/>
    <property type="match status" value="1"/>
</dbReference>
<dbReference type="EMBL" id="CP120628">
    <property type="protein sequence ID" value="WEW58614.1"/>
    <property type="molecule type" value="Genomic_DNA"/>
</dbReference>
<dbReference type="Pfam" id="PF05686">
    <property type="entry name" value="Glyco_transf_90"/>
    <property type="match status" value="1"/>
</dbReference>
<evidence type="ECO:0000313" key="4">
    <source>
        <dbReference type="Proteomes" id="UP001219355"/>
    </source>
</evidence>
<dbReference type="PANTHER" id="PTHR12203:SF112">
    <property type="entry name" value="DUF821 DOMAIN PROTEIN (AFU_ORTHOLOGUE AFUA_2G14740)"/>
    <property type="match status" value="1"/>
</dbReference>
<evidence type="ECO:0000259" key="2">
    <source>
        <dbReference type="SMART" id="SM00672"/>
    </source>
</evidence>
<sequence length="471" mass="54149">MGYLQHSATSDSDLSANNWVSLLNLRKQENYRMNFPRLSSRHLLFTSGAILILLACFVIFQIDGSQHGLCTPSWLPPITKSKTESNNGDHLAASWVFVTSRDADDYGLSHAQCRTAFPKLFVEIEKAVLARQGKRIDYQELSSRRLEDAMVKAMIYDGELYVLNFESMKYTFTRAKATLSSLNRALTAASERENLPNIEFIFSSEDFTHGPGPIWTYSKREEDTWAWLMPDFGYWTWPEVNIGSYRQVRRGMVAIDDGTFIDGEYQAGIEFQDKHKQLFWRGNAATAPELRQKLLSVTHNKTWASVVSIDWSDGNNTKQNFVPITDHCRYMFLGHVEGRSYSGRGKYLQNCRSVFVTHKLEWHEAHHAALVSSGPEANYVELKRDFSDLEEKITYLIDHPNIAKQIAENNVEVFRDRYLTPAAEACYWRELILAYGRISNFEPTLYHIDSDGKRVRRGVSFESWILDGNLE</sequence>
<dbReference type="Proteomes" id="UP001219355">
    <property type="component" value="Chromosome 2"/>
</dbReference>
<reference evidence="3" key="1">
    <citation type="submission" date="2023-03" db="EMBL/GenBank/DDBJ databases">
        <title>Emydomyces testavorans Genome Sequence.</title>
        <authorList>
            <person name="Hoyer L."/>
        </authorList>
    </citation>
    <scope>NUCLEOTIDE SEQUENCE</scope>
    <source>
        <strain evidence="3">16-2883</strain>
    </source>
</reference>
<evidence type="ECO:0000313" key="3">
    <source>
        <dbReference type="EMBL" id="WEW58614.1"/>
    </source>
</evidence>
<keyword evidence="1" id="KW-1133">Transmembrane helix</keyword>
<keyword evidence="1" id="KW-0812">Transmembrane</keyword>
<keyword evidence="4" id="KW-1185">Reference proteome</keyword>
<gene>
    <name evidence="3" type="ORF">PRK78_004082</name>
</gene>
<dbReference type="AlphaFoldDB" id="A0AAF0DH72"/>
<keyword evidence="1" id="KW-0472">Membrane</keyword>
<proteinExistence type="predicted"/>
<dbReference type="InterPro" id="IPR051091">
    <property type="entry name" value="O-Glucosyltr/Glycosyltrsf_90"/>
</dbReference>
<protein>
    <recommendedName>
        <fullName evidence="2">Glycosyl transferase CAP10 domain-containing protein</fullName>
    </recommendedName>
</protein>
<organism evidence="3 4">
    <name type="scientific">Emydomyces testavorans</name>
    <dbReference type="NCBI Taxonomy" id="2070801"/>
    <lineage>
        <taxon>Eukaryota</taxon>
        <taxon>Fungi</taxon>
        <taxon>Dikarya</taxon>
        <taxon>Ascomycota</taxon>
        <taxon>Pezizomycotina</taxon>
        <taxon>Eurotiomycetes</taxon>
        <taxon>Eurotiomycetidae</taxon>
        <taxon>Onygenales</taxon>
        <taxon>Nannizziopsiaceae</taxon>
        <taxon>Emydomyces</taxon>
    </lineage>
</organism>